<evidence type="ECO:0000256" key="6">
    <source>
        <dbReference type="ARBA" id="ARBA00022975"/>
    </source>
</evidence>
<dbReference type="EC" id="3.5.2.3" evidence="7"/>
<dbReference type="InterPro" id="IPR024403">
    <property type="entry name" value="DHOase_cat"/>
</dbReference>
<dbReference type="HAMAP" id="MF_00220_B">
    <property type="entry name" value="PyrC_classI_B"/>
    <property type="match status" value="1"/>
</dbReference>
<dbReference type="Pfam" id="PF07969">
    <property type="entry name" value="Amidohydro_3"/>
    <property type="match status" value="1"/>
</dbReference>
<sequence>MKLVIKGGLVVNPSTKLEEVTDILVEDGVIVSIGETPSDLLENADVKVIEAEGKLVVPGLIDLHVHLREPGFEHKETIETGCLAAARGGVTTMCCMPNTNPVIDNECVVEYINTMARRANGVKVLPVGAITKGLEGETLANIGKMKEHGICAISEDGKTVADAGLMKKGMSYAKPFNLPIFSHTEDRALSGGAMNAGVNAQLFGIKGIGRDAEEVIVARDIILARTTGAQLHLSHMSTKGSLDLIEMGKKVWGMTNLTAETAPHYFILDDSILGDYDSNKKMSPPLRTSEDVAAMKQALKSGIIDVIATDHAPHHYDEKNVEIEKAPFGIVGLETSFALSYTHLVKAGILTISELIEKMSYNPARIINSPSGRLEVGAPADITVIDLETPYIIDSNNFLSKGKNTPFNGMEVYGDVEVTIVDGRIVYEK</sequence>
<feature type="binding site" evidence="7">
    <location>
        <position position="156"/>
    </location>
    <ligand>
        <name>Zn(2+)</name>
        <dbReference type="ChEBI" id="CHEBI:29105"/>
        <label>1</label>
    </ligand>
</feature>
<name>A0AA42DK87_9FIRM</name>
<evidence type="ECO:0000256" key="4">
    <source>
        <dbReference type="ARBA" id="ARBA00022801"/>
    </source>
</evidence>
<dbReference type="Pfam" id="PF12890">
    <property type="entry name" value="DHOase"/>
    <property type="match status" value="1"/>
</dbReference>
<keyword evidence="11" id="KW-1185">Reference proteome</keyword>
<evidence type="ECO:0000256" key="1">
    <source>
        <dbReference type="ARBA" id="ARBA00002368"/>
    </source>
</evidence>
<dbReference type="GO" id="GO:0004151">
    <property type="term" value="F:dihydroorotase activity"/>
    <property type="evidence" value="ECO:0007669"/>
    <property type="project" value="UniProtKB-UniRule"/>
</dbReference>
<dbReference type="Proteomes" id="UP001169242">
    <property type="component" value="Unassembled WGS sequence"/>
</dbReference>
<evidence type="ECO:0000256" key="2">
    <source>
        <dbReference type="ARBA" id="ARBA00010286"/>
    </source>
</evidence>
<dbReference type="Gene3D" id="2.30.40.10">
    <property type="entry name" value="Urease, subunit C, domain 1"/>
    <property type="match status" value="1"/>
</dbReference>
<dbReference type="InterPro" id="IPR004722">
    <property type="entry name" value="DHOase"/>
</dbReference>
<feature type="binding site" evidence="7">
    <location>
        <position position="183"/>
    </location>
    <ligand>
        <name>Zn(2+)</name>
        <dbReference type="ChEBI" id="CHEBI:29105"/>
        <label>2</label>
    </ligand>
</feature>
<dbReference type="GO" id="GO:0005737">
    <property type="term" value="C:cytoplasm"/>
    <property type="evidence" value="ECO:0007669"/>
    <property type="project" value="TreeGrafter"/>
</dbReference>
<evidence type="ECO:0000256" key="3">
    <source>
        <dbReference type="ARBA" id="ARBA00022723"/>
    </source>
</evidence>
<feature type="binding site" evidence="7">
    <location>
        <position position="98"/>
    </location>
    <ligand>
        <name>substrate</name>
    </ligand>
</feature>
<keyword evidence="3 7" id="KW-0479">Metal-binding</keyword>
<dbReference type="InterPro" id="IPR011059">
    <property type="entry name" value="Metal-dep_hydrolase_composite"/>
</dbReference>
<feature type="binding site" evidence="7">
    <location>
        <position position="314"/>
    </location>
    <ligand>
        <name>substrate</name>
    </ligand>
</feature>
<comment type="caution">
    <text evidence="10">The sequence shown here is derived from an EMBL/GenBank/DDBJ whole genome shotgun (WGS) entry which is preliminary data.</text>
</comment>
<dbReference type="Gene3D" id="3.20.20.140">
    <property type="entry name" value="Metal-dependent hydrolases"/>
    <property type="match status" value="1"/>
</dbReference>
<feature type="domain" description="Dihydroorotase catalytic" evidence="9">
    <location>
        <begin position="53"/>
        <end position="240"/>
    </location>
</feature>
<feature type="binding site" evidence="7">
    <location>
        <position position="156"/>
    </location>
    <ligand>
        <name>Zn(2+)</name>
        <dbReference type="ChEBI" id="CHEBI:29105"/>
        <label>2</label>
    </ligand>
</feature>
<evidence type="ECO:0000313" key="10">
    <source>
        <dbReference type="EMBL" id="MDA3730612.1"/>
    </source>
</evidence>
<feature type="binding site" evidence="7">
    <location>
        <begin position="66"/>
        <end position="68"/>
    </location>
    <ligand>
        <name>substrate</name>
    </ligand>
</feature>
<feature type="binding site" evidence="7">
    <location>
        <position position="235"/>
    </location>
    <ligand>
        <name>Zn(2+)</name>
        <dbReference type="ChEBI" id="CHEBI:29105"/>
        <label>2</label>
    </ligand>
</feature>
<dbReference type="PANTHER" id="PTHR43668:SF2">
    <property type="entry name" value="ALLANTOINASE"/>
    <property type="match status" value="1"/>
</dbReference>
<dbReference type="InterPro" id="IPR050138">
    <property type="entry name" value="DHOase/Allantoinase_Hydrolase"/>
</dbReference>
<dbReference type="SUPFAM" id="SSF51338">
    <property type="entry name" value="Composite domain of metallo-dependent hydrolases"/>
    <property type="match status" value="1"/>
</dbReference>
<feature type="binding site" evidence="7">
    <location>
        <position position="64"/>
    </location>
    <ligand>
        <name>Zn(2+)</name>
        <dbReference type="ChEBI" id="CHEBI:29105"/>
        <label>1</label>
    </ligand>
</feature>
<dbReference type="EMBL" id="JAQIFT010000016">
    <property type="protein sequence ID" value="MDA3730612.1"/>
    <property type="molecule type" value="Genomic_DNA"/>
</dbReference>
<dbReference type="GO" id="GO:0008270">
    <property type="term" value="F:zinc ion binding"/>
    <property type="evidence" value="ECO:0007669"/>
    <property type="project" value="UniProtKB-UniRule"/>
</dbReference>
<evidence type="ECO:0000256" key="7">
    <source>
        <dbReference type="HAMAP-Rule" id="MF_00220"/>
    </source>
</evidence>
<reference evidence="10" key="1">
    <citation type="journal article" date="2023" name="Int. J. Syst. Evol. Microbiol.">
        <title>&lt;i&gt;Holtiella tumoricola&lt;/i&gt; gen. nov. sp. nov., isolated from a human clinical sample.</title>
        <authorList>
            <person name="Allen-Vercoe E."/>
            <person name="Daigneault M.C."/>
            <person name="Vancuren S.J."/>
            <person name="Cochrane K."/>
            <person name="O'Neal L.L."/>
            <person name="Sankaranarayanan K."/>
            <person name="Lawson P.A."/>
        </authorList>
    </citation>
    <scope>NUCLEOTIDE SEQUENCE</scope>
    <source>
        <strain evidence="10">CC70A</strain>
    </source>
</reference>
<evidence type="ECO:0000259" key="9">
    <source>
        <dbReference type="Pfam" id="PF12890"/>
    </source>
</evidence>
<keyword evidence="5 7" id="KW-0862">Zinc</keyword>
<dbReference type="AlphaFoldDB" id="A0AA42DK87"/>
<comment type="cofactor">
    <cofactor evidence="7">
        <name>Zn(2+)</name>
        <dbReference type="ChEBI" id="CHEBI:29105"/>
    </cofactor>
    <text evidence="7">Binds 2 Zn(2+) ions per subunit.</text>
</comment>
<evidence type="ECO:0000313" key="11">
    <source>
        <dbReference type="Proteomes" id="UP001169242"/>
    </source>
</evidence>
<gene>
    <name evidence="7" type="primary">pyrC</name>
    <name evidence="10" type="ORF">PBV87_03755</name>
</gene>
<feature type="binding site" evidence="7">
    <location>
        <begin position="328"/>
        <end position="329"/>
    </location>
    <ligand>
        <name>substrate</name>
    </ligand>
</feature>
<protein>
    <recommendedName>
        <fullName evidence="7">Dihydroorotase</fullName>
        <shortName evidence="7">DHOase</shortName>
        <ecNumber evidence="7">3.5.2.3</ecNumber>
    </recommendedName>
</protein>
<keyword evidence="4 7" id="KW-0378">Hydrolase</keyword>
<comment type="catalytic activity">
    <reaction evidence="7">
        <text>(S)-dihydroorotate + H2O = N-carbamoyl-L-aspartate + H(+)</text>
        <dbReference type="Rhea" id="RHEA:24296"/>
        <dbReference type="ChEBI" id="CHEBI:15377"/>
        <dbReference type="ChEBI" id="CHEBI:15378"/>
        <dbReference type="ChEBI" id="CHEBI:30864"/>
        <dbReference type="ChEBI" id="CHEBI:32814"/>
        <dbReference type="EC" id="3.5.2.3"/>
    </reaction>
</comment>
<evidence type="ECO:0000256" key="5">
    <source>
        <dbReference type="ARBA" id="ARBA00022833"/>
    </source>
</evidence>
<dbReference type="InterPro" id="IPR002195">
    <property type="entry name" value="Dihydroorotase_CS"/>
</dbReference>
<feature type="active site" evidence="7">
    <location>
        <position position="310"/>
    </location>
</feature>
<dbReference type="RefSeq" id="WP_053984170.1">
    <property type="nucleotide sequence ID" value="NZ_JAQIFT010000016.1"/>
</dbReference>
<accession>A0AA42DK87</accession>
<evidence type="ECO:0000259" key="8">
    <source>
        <dbReference type="Pfam" id="PF07969"/>
    </source>
</evidence>
<keyword evidence="6 7" id="KW-0665">Pyrimidine biosynthesis</keyword>
<dbReference type="SUPFAM" id="SSF51556">
    <property type="entry name" value="Metallo-dependent hydrolases"/>
    <property type="match status" value="1"/>
</dbReference>
<dbReference type="GO" id="GO:0006145">
    <property type="term" value="P:purine nucleobase catabolic process"/>
    <property type="evidence" value="ECO:0007669"/>
    <property type="project" value="TreeGrafter"/>
</dbReference>
<dbReference type="InterPro" id="IPR013108">
    <property type="entry name" value="Amidohydro_3"/>
</dbReference>
<dbReference type="PANTHER" id="PTHR43668">
    <property type="entry name" value="ALLANTOINASE"/>
    <property type="match status" value="1"/>
</dbReference>
<comment type="similarity">
    <text evidence="2 7">Belongs to the metallo-dependent hydrolases superfamily. DHOase family. Class I DHOase subfamily.</text>
</comment>
<organism evidence="10 11">
    <name type="scientific">Holtiella tumoricola</name>
    <dbReference type="NCBI Taxonomy" id="3018743"/>
    <lineage>
        <taxon>Bacteria</taxon>
        <taxon>Bacillati</taxon>
        <taxon>Bacillota</taxon>
        <taxon>Clostridia</taxon>
        <taxon>Lachnospirales</taxon>
        <taxon>Cellulosilyticaceae</taxon>
        <taxon>Holtiella</taxon>
    </lineage>
</organism>
<comment type="function">
    <text evidence="1 7">Catalyzes the reversible cyclization of carbamoyl aspartate to dihydroorotate.</text>
</comment>
<dbReference type="GO" id="GO:0004038">
    <property type="term" value="F:allantoinase activity"/>
    <property type="evidence" value="ECO:0007669"/>
    <property type="project" value="TreeGrafter"/>
</dbReference>
<comment type="caution">
    <text evidence="7">Lacks conserved residue(s) required for the propagation of feature annotation.</text>
</comment>
<dbReference type="PROSITE" id="PS00482">
    <property type="entry name" value="DIHYDROOROTASE_1"/>
    <property type="match status" value="1"/>
</dbReference>
<proteinExistence type="inferred from homology"/>
<dbReference type="PROSITE" id="PS00483">
    <property type="entry name" value="DIHYDROOROTASE_2"/>
    <property type="match status" value="1"/>
</dbReference>
<dbReference type="CDD" id="cd01317">
    <property type="entry name" value="DHOase_IIa"/>
    <property type="match status" value="1"/>
</dbReference>
<dbReference type="InterPro" id="IPR032466">
    <property type="entry name" value="Metal_Hydrolase"/>
</dbReference>
<feature type="binding site" evidence="7">
    <location>
        <position position="310"/>
    </location>
    <ligand>
        <name>Zn(2+)</name>
        <dbReference type="ChEBI" id="CHEBI:29105"/>
        <label>1</label>
    </ligand>
</feature>
<feature type="domain" description="Amidohydrolase 3" evidence="8">
    <location>
        <begin position="349"/>
        <end position="427"/>
    </location>
</feature>
<comment type="pathway">
    <text evidence="7">Pyrimidine metabolism; UMP biosynthesis via de novo pathway; (S)-dihydroorotate from bicarbonate: step 3/3.</text>
</comment>
<feature type="binding site" evidence="7">
    <location>
        <position position="66"/>
    </location>
    <ligand>
        <name>Zn(2+)</name>
        <dbReference type="ChEBI" id="CHEBI:29105"/>
        <label>1</label>
    </ligand>
</feature>
<dbReference type="GO" id="GO:0044205">
    <property type="term" value="P:'de novo' UMP biosynthetic process"/>
    <property type="evidence" value="ECO:0007669"/>
    <property type="project" value="UniProtKB-UniRule"/>
</dbReference>
<dbReference type="NCBIfam" id="TIGR00857">
    <property type="entry name" value="pyrC_multi"/>
    <property type="match status" value="1"/>
</dbReference>